<feature type="region of interest" description="Disordered" evidence="1">
    <location>
        <begin position="140"/>
        <end position="174"/>
    </location>
</feature>
<evidence type="ECO:0000313" key="2">
    <source>
        <dbReference type="EMBL" id="KAK8390033.1"/>
    </source>
</evidence>
<organism evidence="2 3">
    <name type="scientific">Scylla paramamosain</name>
    <name type="common">Mud crab</name>
    <dbReference type="NCBI Taxonomy" id="85552"/>
    <lineage>
        <taxon>Eukaryota</taxon>
        <taxon>Metazoa</taxon>
        <taxon>Ecdysozoa</taxon>
        <taxon>Arthropoda</taxon>
        <taxon>Crustacea</taxon>
        <taxon>Multicrustacea</taxon>
        <taxon>Malacostraca</taxon>
        <taxon>Eumalacostraca</taxon>
        <taxon>Eucarida</taxon>
        <taxon>Decapoda</taxon>
        <taxon>Pleocyemata</taxon>
        <taxon>Brachyura</taxon>
        <taxon>Eubrachyura</taxon>
        <taxon>Portunoidea</taxon>
        <taxon>Portunidae</taxon>
        <taxon>Portuninae</taxon>
        <taxon>Scylla</taxon>
    </lineage>
</organism>
<feature type="region of interest" description="Disordered" evidence="1">
    <location>
        <begin position="181"/>
        <end position="200"/>
    </location>
</feature>
<sequence length="275" mass="29961">MARECVCLSRPAGTPATTPSDTLGTTRQPRGRRSHCLLACLEASLSSQPVTGAPDRLVQREGEEWKAETDKCQFSPRGGAAVGRLSLTSPVCRVCSATSQDNRPPRPAPPSTDLLRCRLLPCWLTAGRARERQPASLLHPARRHHHHHPPGRPPPPGPPPHHRATFTHNIPPTDIDRSLHAVSARTHASESGPAEVSGGTEVKRFRHAITSLVPGHHILHNSHLLHNTLNTPATPQLSWTVGQTLHHLMAPLCPGHHTSPHGLFRLYISNNNVQC</sequence>
<comment type="caution">
    <text evidence="2">The sequence shown here is derived from an EMBL/GenBank/DDBJ whole genome shotgun (WGS) entry which is preliminary data.</text>
</comment>
<accession>A0AAW0TSK3</accession>
<evidence type="ECO:0000256" key="1">
    <source>
        <dbReference type="SAM" id="MobiDB-lite"/>
    </source>
</evidence>
<name>A0AAW0TSK3_SCYPA</name>
<reference evidence="2 3" key="1">
    <citation type="submission" date="2023-03" db="EMBL/GenBank/DDBJ databases">
        <title>High-quality genome of Scylla paramamosain provides insights in environmental adaptation.</title>
        <authorList>
            <person name="Zhang L."/>
        </authorList>
    </citation>
    <scope>NUCLEOTIDE SEQUENCE [LARGE SCALE GENOMIC DNA]</scope>
    <source>
        <strain evidence="2">LZ_2023a</strain>
        <tissue evidence="2">Muscle</tissue>
    </source>
</reference>
<dbReference type="EMBL" id="JARAKH010000026">
    <property type="protein sequence ID" value="KAK8390033.1"/>
    <property type="molecule type" value="Genomic_DNA"/>
</dbReference>
<proteinExistence type="predicted"/>
<keyword evidence="3" id="KW-1185">Reference proteome</keyword>
<feature type="compositionally biased region" description="Basic residues" evidence="1">
    <location>
        <begin position="140"/>
        <end position="150"/>
    </location>
</feature>
<dbReference type="AlphaFoldDB" id="A0AAW0TSK3"/>
<dbReference type="Proteomes" id="UP001487740">
    <property type="component" value="Unassembled WGS sequence"/>
</dbReference>
<protein>
    <submittedName>
        <fullName evidence="2">Uncharacterized protein</fullName>
    </submittedName>
</protein>
<gene>
    <name evidence="2" type="ORF">O3P69_012921</name>
</gene>
<evidence type="ECO:0000313" key="3">
    <source>
        <dbReference type="Proteomes" id="UP001487740"/>
    </source>
</evidence>